<comment type="caution">
    <text evidence="1">The sequence shown here is derived from an EMBL/GenBank/DDBJ whole genome shotgun (WGS) entry which is preliminary data.</text>
</comment>
<name>A0AA36JII4_9DINO</name>
<dbReference type="PANTHER" id="PTHR35478">
    <property type="entry name" value="ZINC FINGER FYVE DOMAIN PROTEIN"/>
    <property type="match status" value="1"/>
</dbReference>
<dbReference type="PANTHER" id="PTHR35478:SF1">
    <property type="entry name" value="ZINC FINGER FYVE DOMAIN-CONTAINING PROTEIN 26"/>
    <property type="match status" value="1"/>
</dbReference>
<sequence length="227" mass="25781">MSISFGNAGWSNVPIAGFYAGTQAYLIRPSGARKMLENIRGKPFQDIDMTMMASVKNYVWRRVLVQDRPDKDLDLLQTSAGSGAKTVPVCNRDPPSDQFWFDLIQHRALLCQMLLTQLQSWLSAAEEERLRVLLASLQLLGEVSETMRPHFLQLLRTPELIVESLLMNARVDLLKKFLEDFPEYRHDELILRYARKALALPPVLTEEAEEACEGTAVWVTGCLSQKE</sequence>
<reference evidence="1" key="1">
    <citation type="submission" date="2023-08" db="EMBL/GenBank/DDBJ databases">
        <authorList>
            <person name="Chen Y."/>
            <person name="Shah S."/>
            <person name="Dougan E. K."/>
            <person name="Thang M."/>
            <person name="Chan C."/>
        </authorList>
    </citation>
    <scope>NUCLEOTIDE SEQUENCE</scope>
</reference>
<evidence type="ECO:0000313" key="2">
    <source>
        <dbReference type="Proteomes" id="UP001178507"/>
    </source>
</evidence>
<dbReference type="Proteomes" id="UP001178507">
    <property type="component" value="Unassembled WGS sequence"/>
</dbReference>
<gene>
    <name evidence="1" type="ORF">EVOR1521_LOCUS28715</name>
</gene>
<accession>A0AA36JII4</accession>
<protein>
    <submittedName>
        <fullName evidence="1">Uncharacterized protein</fullName>
    </submittedName>
</protein>
<evidence type="ECO:0000313" key="1">
    <source>
        <dbReference type="EMBL" id="CAJ1406863.1"/>
    </source>
</evidence>
<proteinExistence type="predicted"/>
<organism evidence="1 2">
    <name type="scientific">Effrenium voratum</name>
    <dbReference type="NCBI Taxonomy" id="2562239"/>
    <lineage>
        <taxon>Eukaryota</taxon>
        <taxon>Sar</taxon>
        <taxon>Alveolata</taxon>
        <taxon>Dinophyceae</taxon>
        <taxon>Suessiales</taxon>
        <taxon>Symbiodiniaceae</taxon>
        <taxon>Effrenium</taxon>
    </lineage>
</organism>
<keyword evidence="2" id="KW-1185">Reference proteome</keyword>
<dbReference type="AlphaFoldDB" id="A0AA36JII4"/>
<dbReference type="EMBL" id="CAUJNA010003649">
    <property type="protein sequence ID" value="CAJ1406863.1"/>
    <property type="molecule type" value="Genomic_DNA"/>
</dbReference>